<dbReference type="AlphaFoldDB" id="M3YQ26"/>
<dbReference type="HOGENOM" id="CLU_2873598_0_0_1"/>
<evidence type="ECO:0000313" key="2">
    <source>
        <dbReference type="Ensembl" id="ENSMPUP00000013434.1"/>
    </source>
</evidence>
<organism evidence="2">
    <name type="scientific">Mustela putorius furo</name>
    <name type="common">European domestic ferret</name>
    <name type="synonym">Mustela furo</name>
    <dbReference type="NCBI Taxonomy" id="9669"/>
    <lineage>
        <taxon>Eukaryota</taxon>
        <taxon>Metazoa</taxon>
        <taxon>Chordata</taxon>
        <taxon>Craniata</taxon>
        <taxon>Vertebrata</taxon>
        <taxon>Euteleostomi</taxon>
        <taxon>Mammalia</taxon>
        <taxon>Eutheria</taxon>
        <taxon>Laurasiatheria</taxon>
        <taxon>Carnivora</taxon>
        <taxon>Caniformia</taxon>
        <taxon>Musteloidea</taxon>
        <taxon>Mustelidae</taxon>
        <taxon>Mustelinae</taxon>
        <taxon>Mustela</taxon>
    </lineage>
</organism>
<sequence length="64" mass="6441">MHGQVHAPASRRFKASCGQLSQACSGPATASDAGGGGGIGHRVWPGAWGREGDTLSKALAEPQL</sequence>
<feature type="region of interest" description="Disordered" evidence="1">
    <location>
        <begin position="23"/>
        <end position="45"/>
    </location>
</feature>
<dbReference type="EMBL" id="AEYP01018824">
    <property type="status" value="NOT_ANNOTATED_CDS"/>
    <property type="molecule type" value="Genomic_DNA"/>
</dbReference>
<reference evidence="2" key="1">
    <citation type="submission" date="2024-06" db="UniProtKB">
        <authorList>
            <consortium name="Ensembl"/>
        </authorList>
    </citation>
    <scope>IDENTIFICATION</scope>
</reference>
<name>M3YQ26_MUSPF</name>
<protein>
    <submittedName>
        <fullName evidence="2">Uncharacterized protein</fullName>
    </submittedName>
</protein>
<dbReference type="InParanoid" id="M3YQ26"/>
<proteinExistence type="predicted"/>
<dbReference type="Ensembl" id="ENSMPUT00000013650.1">
    <property type="protein sequence ID" value="ENSMPUP00000013434.1"/>
    <property type="gene ID" value="ENSMPUG00000013537.1"/>
</dbReference>
<accession>M3YQ26</accession>
<evidence type="ECO:0000256" key="1">
    <source>
        <dbReference type="SAM" id="MobiDB-lite"/>
    </source>
</evidence>